<evidence type="ECO:0000313" key="2">
    <source>
        <dbReference type="Proteomes" id="UP001208570"/>
    </source>
</evidence>
<dbReference type="AlphaFoldDB" id="A0AAD9IXY9"/>
<name>A0AAD9IXY9_9ANNE</name>
<sequence length="235" mass="26178">MRRNTPDVRPPSFSSGYLNLNGECIWRHDCGTKDPERCDAATGQDLYTQDMTRELHEALCTEFGRCPTTIINLLHRVNEATFGVPEVVEAWNYYHGLLEEARQNQTTQALVLDIHGHGHAVDWAELGYLVAGYNLDSDVSTIQELLTGAAPVSFGGLLESEGYLAVPSPTNPGPDGESYFSGGYITQQYGSRDEGIVDAIQIESPLIFREEPQRSQYVAALARVVKEYLIRHHHN</sequence>
<evidence type="ECO:0000313" key="1">
    <source>
        <dbReference type="EMBL" id="KAK2143026.1"/>
    </source>
</evidence>
<keyword evidence="2" id="KW-1185">Reference proteome</keyword>
<dbReference type="Gene3D" id="3.40.630.40">
    <property type="entry name" value="Zn-dependent exopeptidases"/>
    <property type="match status" value="1"/>
</dbReference>
<protein>
    <submittedName>
        <fullName evidence="1">Uncharacterized protein</fullName>
    </submittedName>
</protein>
<proteinExistence type="predicted"/>
<reference evidence="1" key="1">
    <citation type="journal article" date="2023" name="Mol. Biol. Evol.">
        <title>Third-Generation Sequencing Reveals the Adaptive Role of the Epigenome in Three Deep-Sea Polychaetes.</title>
        <authorList>
            <person name="Perez M."/>
            <person name="Aroh O."/>
            <person name="Sun Y."/>
            <person name="Lan Y."/>
            <person name="Juniper S.K."/>
            <person name="Young C.R."/>
            <person name="Angers B."/>
            <person name="Qian P.Y."/>
        </authorList>
    </citation>
    <scope>NUCLEOTIDE SEQUENCE</scope>
    <source>
        <strain evidence="1">P08H-3</strain>
    </source>
</reference>
<dbReference type="Proteomes" id="UP001208570">
    <property type="component" value="Unassembled WGS sequence"/>
</dbReference>
<comment type="caution">
    <text evidence="1">The sequence shown here is derived from an EMBL/GenBank/DDBJ whole genome shotgun (WGS) entry which is preliminary data.</text>
</comment>
<dbReference type="EMBL" id="JAODUP010000886">
    <property type="protein sequence ID" value="KAK2143026.1"/>
    <property type="molecule type" value="Genomic_DNA"/>
</dbReference>
<organism evidence="1 2">
    <name type="scientific">Paralvinella palmiformis</name>
    <dbReference type="NCBI Taxonomy" id="53620"/>
    <lineage>
        <taxon>Eukaryota</taxon>
        <taxon>Metazoa</taxon>
        <taxon>Spiralia</taxon>
        <taxon>Lophotrochozoa</taxon>
        <taxon>Annelida</taxon>
        <taxon>Polychaeta</taxon>
        <taxon>Sedentaria</taxon>
        <taxon>Canalipalpata</taxon>
        <taxon>Terebellida</taxon>
        <taxon>Terebelliformia</taxon>
        <taxon>Alvinellidae</taxon>
        <taxon>Paralvinella</taxon>
    </lineage>
</organism>
<gene>
    <name evidence="1" type="ORF">LSH36_886g00047</name>
</gene>
<accession>A0AAD9IXY9</accession>